<reference evidence="8" key="1">
    <citation type="journal article" date="2019" name="Int. J. Syst. Evol. Microbiol.">
        <title>The Global Catalogue of Microorganisms (GCM) 10K type strain sequencing project: providing services to taxonomists for standard genome sequencing and annotation.</title>
        <authorList>
            <consortium name="The Broad Institute Genomics Platform"/>
            <consortium name="The Broad Institute Genome Sequencing Center for Infectious Disease"/>
            <person name="Wu L."/>
            <person name="Ma J."/>
        </authorList>
    </citation>
    <scope>NUCLEOTIDE SEQUENCE [LARGE SCALE GENOMIC DNA]</scope>
    <source>
        <strain evidence="8">CGMCC 4.7241</strain>
    </source>
</reference>
<comment type="caution">
    <text evidence="7">The sequence shown here is derived from an EMBL/GenBank/DDBJ whole genome shotgun (WGS) entry which is preliminary data.</text>
</comment>
<evidence type="ECO:0000256" key="2">
    <source>
        <dbReference type="ARBA" id="ARBA00009190"/>
    </source>
</evidence>
<keyword evidence="4 6" id="KW-1133">Transmembrane helix</keyword>
<sequence length="203" mass="21226">MDLTALFTSFALIFPVELPDKTFVAALVLATRFRALPVWIGVSAAFAIQSVVAVTAGQLLSLLPMVIVHGVAAALFAVGAFVLLRGARKADQNEAEQEHAFEAKMTDGANGGWRAAGTSFLILFAAEWGDLSQLLTAGMSARFDAPVEVFTGSFAALVTVSGLAVLAGRTLLKHVKLSLIQTIGGLVCAALAVYTTYQTVVAL</sequence>
<evidence type="ECO:0000313" key="8">
    <source>
        <dbReference type="Proteomes" id="UP001595699"/>
    </source>
</evidence>
<evidence type="ECO:0000313" key="7">
    <source>
        <dbReference type="EMBL" id="MFC3764064.1"/>
    </source>
</evidence>
<dbReference type="RefSeq" id="WP_239553738.1">
    <property type="nucleotide sequence ID" value="NZ_JAFBCM010000001.1"/>
</dbReference>
<keyword evidence="3 6" id="KW-0812">Transmembrane</keyword>
<evidence type="ECO:0000256" key="5">
    <source>
        <dbReference type="ARBA" id="ARBA00023136"/>
    </source>
</evidence>
<keyword evidence="8" id="KW-1185">Reference proteome</keyword>
<feature type="transmembrane region" description="Helical" evidence="6">
    <location>
        <begin position="179"/>
        <end position="197"/>
    </location>
</feature>
<dbReference type="Pfam" id="PF01169">
    <property type="entry name" value="GDT1"/>
    <property type="match status" value="2"/>
</dbReference>
<feature type="transmembrane region" description="Helical" evidence="6">
    <location>
        <begin position="149"/>
        <end position="167"/>
    </location>
</feature>
<gene>
    <name evidence="7" type="ORF">ACFOUW_24735</name>
</gene>
<comment type="caution">
    <text evidence="6">Lacks conserved residue(s) required for the propagation of feature annotation.</text>
</comment>
<evidence type="ECO:0000256" key="6">
    <source>
        <dbReference type="RuleBase" id="RU365102"/>
    </source>
</evidence>
<feature type="transmembrane region" description="Helical" evidence="6">
    <location>
        <begin position="35"/>
        <end position="55"/>
    </location>
</feature>
<accession>A0ABV7YJA6</accession>
<dbReference type="InterPro" id="IPR001727">
    <property type="entry name" value="GDT1-like"/>
</dbReference>
<keyword evidence="5 6" id="KW-0472">Membrane</keyword>
<evidence type="ECO:0000256" key="1">
    <source>
        <dbReference type="ARBA" id="ARBA00004141"/>
    </source>
</evidence>
<feature type="transmembrane region" description="Helical" evidence="6">
    <location>
        <begin position="62"/>
        <end position="84"/>
    </location>
</feature>
<name>A0ABV7YJA6_9ACTN</name>
<dbReference type="Proteomes" id="UP001595699">
    <property type="component" value="Unassembled WGS sequence"/>
</dbReference>
<dbReference type="PANTHER" id="PTHR12608">
    <property type="entry name" value="TRANSMEMBRANE PROTEIN HTP-1 RELATED"/>
    <property type="match status" value="1"/>
</dbReference>
<dbReference type="PANTHER" id="PTHR12608:SF1">
    <property type="entry name" value="TRANSMEMBRANE PROTEIN 165"/>
    <property type="match status" value="1"/>
</dbReference>
<evidence type="ECO:0000256" key="3">
    <source>
        <dbReference type="ARBA" id="ARBA00022692"/>
    </source>
</evidence>
<proteinExistence type="inferred from homology"/>
<comment type="similarity">
    <text evidence="2 6">Belongs to the GDT1 family.</text>
</comment>
<organism evidence="7 8">
    <name type="scientific">Tenggerimyces flavus</name>
    <dbReference type="NCBI Taxonomy" id="1708749"/>
    <lineage>
        <taxon>Bacteria</taxon>
        <taxon>Bacillati</taxon>
        <taxon>Actinomycetota</taxon>
        <taxon>Actinomycetes</taxon>
        <taxon>Propionibacteriales</taxon>
        <taxon>Nocardioidaceae</taxon>
        <taxon>Tenggerimyces</taxon>
    </lineage>
</organism>
<comment type="subcellular location">
    <subcellularLocation>
        <location evidence="1 6">Membrane</location>
        <topology evidence="1 6">Multi-pass membrane protein</topology>
    </subcellularLocation>
</comment>
<protein>
    <recommendedName>
        <fullName evidence="6">GDT1 family protein</fullName>
    </recommendedName>
</protein>
<evidence type="ECO:0000256" key="4">
    <source>
        <dbReference type="ARBA" id="ARBA00022989"/>
    </source>
</evidence>
<dbReference type="EMBL" id="JBHRZH010000022">
    <property type="protein sequence ID" value="MFC3764064.1"/>
    <property type="molecule type" value="Genomic_DNA"/>
</dbReference>